<gene>
    <name evidence="4" type="ORF">VFH_I133920</name>
</gene>
<evidence type="ECO:0000313" key="4">
    <source>
        <dbReference type="EMBL" id="CAI8594289.1"/>
    </source>
</evidence>
<sequence>MEKYKVAILLLCSLFALSFSEVEIKAKLKLLNKPAVKTIKSEDGDIIDCVNIYKQHAFDHPALKNHTIQKIPIFFQESQYSNKNSDSQDNLKISQTWQKSGSCPKGTIPIRRILKKDLLRTTSLDRFGLKPPTLLNNSTNTSNFNGSFGVILNSHSGAHIQTSGSNFIGAEANINVWNPKIDLDEDSSTAQMWLKAANGLDFESIEAGWMVNPDFYGNHDTRFFTYWTKDSYKSTGCFDLTCSGFVQTNSEVALGAAILPISSENGDQFELNVGIYLDELGHWWLKINHNVPIGYWPDGLFVSLKHSAVLVQWGGQVFSPKVRTSPPHTGTWMGSGYSADGRFRRACFIRNIRIKDYSLELKYPDRVHIDSQEPGCYSVVNDDEGGKDPEFYFGGPGRRDNECP</sequence>
<dbReference type="PANTHER" id="PTHR31589">
    <property type="entry name" value="PROTEIN, PUTATIVE (DUF239)-RELATED-RELATED"/>
    <property type="match status" value="1"/>
</dbReference>
<feature type="chain" id="PRO_5043594918" description="Neprosin PEP catalytic domain-containing protein" evidence="2">
    <location>
        <begin position="21"/>
        <end position="404"/>
    </location>
</feature>
<name>A0AAV0Z9U0_VICFA</name>
<keyword evidence="5" id="KW-1185">Reference proteome</keyword>
<protein>
    <recommendedName>
        <fullName evidence="3">Neprosin PEP catalytic domain-containing protein</fullName>
    </recommendedName>
</protein>
<dbReference type="Pfam" id="PF03080">
    <property type="entry name" value="Neprosin"/>
    <property type="match status" value="1"/>
</dbReference>
<evidence type="ECO:0000256" key="2">
    <source>
        <dbReference type="SAM" id="SignalP"/>
    </source>
</evidence>
<feature type="signal peptide" evidence="2">
    <location>
        <begin position="1"/>
        <end position="20"/>
    </location>
</feature>
<organism evidence="4 5">
    <name type="scientific">Vicia faba</name>
    <name type="common">Broad bean</name>
    <name type="synonym">Faba vulgaris</name>
    <dbReference type="NCBI Taxonomy" id="3906"/>
    <lineage>
        <taxon>Eukaryota</taxon>
        <taxon>Viridiplantae</taxon>
        <taxon>Streptophyta</taxon>
        <taxon>Embryophyta</taxon>
        <taxon>Tracheophyta</taxon>
        <taxon>Spermatophyta</taxon>
        <taxon>Magnoliopsida</taxon>
        <taxon>eudicotyledons</taxon>
        <taxon>Gunneridae</taxon>
        <taxon>Pentapetalae</taxon>
        <taxon>rosids</taxon>
        <taxon>fabids</taxon>
        <taxon>Fabales</taxon>
        <taxon>Fabaceae</taxon>
        <taxon>Papilionoideae</taxon>
        <taxon>50 kb inversion clade</taxon>
        <taxon>NPAAA clade</taxon>
        <taxon>Hologalegina</taxon>
        <taxon>IRL clade</taxon>
        <taxon>Fabeae</taxon>
        <taxon>Vicia</taxon>
    </lineage>
</organism>
<feature type="domain" description="Neprosin PEP catalytic" evidence="3">
    <location>
        <begin position="141"/>
        <end position="404"/>
    </location>
</feature>
<feature type="region of interest" description="Disordered" evidence="1">
    <location>
        <begin position="378"/>
        <end position="404"/>
    </location>
</feature>
<accession>A0AAV0Z9U0</accession>
<dbReference type="EMBL" id="OX451735">
    <property type="protein sequence ID" value="CAI8594289.1"/>
    <property type="molecule type" value="Genomic_DNA"/>
</dbReference>
<dbReference type="InterPro" id="IPR053168">
    <property type="entry name" value="Glutamic_endopeptidase"/>
</dbReference>
<dbReference type="AlphaFoldDB" id="A0AAV0Z9U0"/>
<dbReference type="InterPro" id="IPR004314">
    <property type="entry name" value="Neprosin"/>
</dbReference>
<proteinExistence type="predicted"/>
<reference evidence="4 5" key="1">
    <citation type="submission" date="2023-01" db="EMBL/GenBank/DDBJ databases">
        <authorList>
            <person name="Kreplak J."/>
        </authorList>
    </citation>
    <scope>NUCLEOTIDE SEQUENCE [LARGE SCALE GENOMIC DNA]</scope>
</reference>
<keyword evidence="2" id="KW-0732">Signal</keyword>
<dbReference type="InterPro" id="IPR025521">
    <property type="entry name" value="Neprosin_propep"/>
</dbReference>
<evidence type="ECO:0000259" key="3">
    <source>
        <dbReference type="PROSITE" id="PS52045"/>
    </source>
</evidence>
<dbReference type="Pfam" id="PF14365">
    <property type="entry name" value="Neprosin_AP"/>
    <property type="match status" value="1"/>
</dbReference>
<evidence type="ECO:0000313" key="5">
    <source>
        <dbReference type="Proteomes" id="UP001157006"/>
    </source>
</evidence>
<dbReference type="Proteomes" id="UP001157006">
    <property type="component" value="Chromosome 1S"/>
</dbReference>
<evidence type="ECO:0000256" key="1">
    <source>
        <dbReference type="SAM" id="MobiDB-lite"/>
    </source>
</evidence>
<dbReference type="Gene3D" id="3.90.1320.10">
    <property type="entry name" value="Outer-capsid protein sigma 3, large lobe"/>
    <property type="match status" value="1"/>
</dbReference>
<dbReference type="PANTHER" id="PTHR31589:SF2">
    <property type="entry name" value="ASLB (DUF239)-RELATED"/>
    <property type="match status" value="1"/>
</dbReference>
<dbReference type="PROSITE" id="PS52045">
    <property type="entry name" value="NEPROSIN_PEP_CD"/>
    <property type="match status" value="1"/>
</dbReference>